<feature type="region of interest" description="Disordered" evidence="1">
    <location>
        <begin position="1"/>
        <end position="28"/>
    </location>
</feature>
<feature type="region of interest" description="Disordered" evidence="1">
    <location>
        <begin position="59"/>
        <end position="87"/>
    </location>
</feature>
<reference evidence="2" key="1">
    <citation type="submission" date="2014-08" db="EMBL/GenBank/DDBJ databases">
        <authorList>
            <person name="Sharma Rahul"/>
            <person name="Thines Marco"/>
        </authorList>
    </citation>
    <scope>NUCLEOTIDE SEQUENCE</scope>
</reference>
<dbReference type="AlphaFoldDB" id="A0A0F7SVC7"/>
<protein>
    <submittedName>
        <fullName evidence="2">Uncharacterized protein</fullName>
    </submittedName>
</protein>
<organism evidence="2">
    <name type="scientific">Phaffia rhodozyma</name>
    <name type="common">Yeast</name>
    <name type="synonym">Xanthophyllomyces dendrorhous</name>
    <dbReference type="NCBI Taxonomy" id="264483"/>
    <lineage>
        <taxon>Eukaryota</taxon>
        <taxon>Fungi</taxon>
        <taxon>Dikarya</taxon>
        <taxon>Basidiomycota</taxon>
        <taxon>Agaricomycotina</taxon>
        <taxon>Tremellomycetes</taxon>
        <taxon>Cystofilobasidiales</taxon>
        <taxon>Mrakiaceae</taxon>
        <taxon>Phaffia</taxon>
    </lineage>
</organism>
<evidence type="ECO:0000256" key="1">
    <source>
        <dbReference type="SAM" id="MobiDB-lite"/>
    </source>
</evidence>
<feature type="compositionally biased region" description="Polar residues" evidence="1">
    <location>
        <begin position="128"/>
        <end position="146"/>
    </location>
</feature>
<sequence length="400" mass="43832">MVLSTSPEQIGWSKEPEKPNYHQEVSSSPTRLYVLPRPTFYHDPRTSSFSVVSDITAESIQEETSSGEDFTPSYLYINQPDPEETEGSALSLLWDDTNSLDTVGSTACSARSRCRRPSPGQRRERNPELTSQAVSDTPDNAPSSSPRRSRGLYPSQSSAKRRSASASSSSNSSSCSSVLPSSSSLTHTRTRSQSFSLEPTIMETSNGYLSPAPRPIPTPRSVRFNPRTLLRTAYGSYSSDRSGELDLASPAVSFIGWRFPNAKVAGKRRAMSLSVERSASIDNWTAFYGSIGSTPRPGGTSLERSSTEPSIYPSRSLPGSSYLTNAPLLARPEDPLARPDLISDSSEPPWWERIWEGSFWAQKFGGCCSFLSLEDEDWSGSISSIDRGTYWIMPESSPPS</sequence>
<evidence type="ECO:0000313" key="2">
    <source>
        <dbReference type="EMBL" id="CED83903.1"/>
    </source>
</evidence>
<accession>A0A0F7SVC7</accession>
<feature type="region of interest" description="Disordered" evidence="1">
    <location>
        <begin position="102"/>
        <end position="199"/>
    </location>
</feature>
<name>A0A0F7SVC7_PHARH</name>
<feature type="compositionally biased region" description="Polar residues" evidence="1">
    <location>
        <begin position="59"/>
        <end position="68"/>
    </location>
</feature>
<feature type="compositionally biased region" description="Low complexity" evidence="1">
    <location>
        <begin position="164"/>
        <end position="194"/>
    </location>
</feature>
<dbReference type="EMBL" id="LN483157">
    <property type="protein sequence ID" value="CED83903.1"/>
    <property type="molecule type" value="Genomic_DNA"/>
</dbReference>
<proteinExistence type="predicted"/>